<keyword evidence="2" id="KW-1185">Reference proteome</keyword>
<accession>S5T0P8</accession>
<protein>
    <submittedName>
        <fullName evidence="1">Uncharacterized protein</fullName>
    </submittedName>
</protein>
<dbReference type="AlphaFoldDB" id="S5T0P8"/>
<organism evidence="1 2">
    <name type="scientific">Corynebacterium maris DSM 45190</name>
    <dbReference type="NCBI Taxonomy" id="1224163"/>
    <lineage>
        <taxon>Bacteria</taxon>
        <taxon>Bacillati</taxon>
        <taxon>Actinomycetota</taxon>
        <taxon>Actinomycetes</taxon>
        <taxon>Mycobacteriales</taxon>
        <taxon>Corynebacteriaceae</taxon>
        <taxon>Corynebacterium</taxon>
    </lineage>
</organism>
<dbReference type="EMBL" id="CP003924">
    <property type="protein sequence ID" value="AGS34120.1"/>
    <property type="molecule type" value="Genomic_DNA"/>
</dbReference>
<dbReference type="Proteomes" id="UP000015388">
    <property type="component" value="Chromosome"/>
</dbReference>
<evidence type="ECO:0000313" key="2">
    <source>
        <dbReference type="Proteomes" id="UP000015388"/>
    </source>
</evidence>
<gene>
    <name evidence="1" type="ORF">B841_03185</name>
</gene>
<evidence type="ECO:0000313" key="1">
    <source>
        <dbReference type="EMBL" id="AGS34120.1"/>
    </source>
</evidence>
<proteinExistence type="predicted"/>
<reference evidence="1 2" key="1">
    <citation type="submission" date="2012-11" db="EMBL/GenBank/DDBJ databases">
        <title>The complete genome sequence of Corynebacterium maris Coryn-1 (=DSM 45190).</title>
        <authorList>
            <person name="Schaffert L."/>
            <person name="Albersmeier A."/>
            <person name="Kalinowski J."/>
            <person name="Ruckert C."/>
        </authorList>
    </citation>
    <scope>NUCLEOTIDE SEQUENCE [LARGE SCALE GENOMIC DNA]</scope>
    <source>
        <strain evidence="2">Coryn-1</strain>
    </source>
</reference>
<name>S5T0P8_9CORY</name>
<sequence length="74" mass="7637">MREGARVAAEELADAAETFGAPVATVVNNALIDFSFDGDASKAALLSLTRSLTKNLVVDGGPVMDQHPTPQPVA</sequence>
<dbReference type="KEGG" id="cmd:B841_03185"/>
<dbReference type="HOGENOM" id="CLU_2681465_0_0_11"/>
<dbReference type="PATRIC" id="fig|1224163.3.peg.640"/>